<dbReference type="SUPFAM" id="SSF54826">
    <property type="entry name" value="Enolase N-terminal domain-like"/>
    <property type="match status" value="1"/>
</dbReference>
<evidence type="ECO:0000259" key="6">
    <source>
        <dbReference type="SMART" id="SM00922"/>
    </source>
</evidence>
<organism evidence="7 8">
    <name type="scientific">Methanotorris formicicus Mc-S-70</name>
    <dbReference type="NCBI Taxonomy" id="647171"/>
    <lineage>
        <taxon>Archaea</taxon>
        <taxon>Methanobacteriati</taxon>
        <taxon>Methanobacteriota</taxon>
        <taxon>Methanomada group</taxon>
        <taxon>Methanococci</taxon>
        <taxon>Methanococcales</taxon>
        <taxon>Methanocaldococcaceae</taxon>
        <taxon>Methanotorris</taxon>
    </lineage>
</organism>
<dbReference type="PATRIC" id="fig|647171.4.peg.1891"/>
<dbReference type="Gene3D" id="3.20.20.120">
    <property type="entry name" value="Enolase-like C-terminal domain"/>
    <property type="match status" value="1"/>
</dbReference>
<keyword evidence="3" id="KW-0479">Metal-binding</keyword>
<keyword evidence="8" id="KW-1185">Reference proteome</keyword>
<evidence type="ECO:0000256" key="1">
    <source>
        <dbReference type="ARBA" id="ARBA00001946"/>
    </source>
</evidence>
<dbReference type="FunFam" id="3.30.390.10:FF:000009">
    <property type="entry name" value="Hydrophobic dipeptide epimerase"/>
    <property type="match status" value="1"/>
</dbReference>
<dbReference type="STRING" id="647171.MetfoDRAFT_1970"/>
<dbReference type="SFLD" id="SFLDF00009">
    <property type="entry name" value="o-succinylbenzoate_synthase"/>
    <property type="match status" value="1"/>
</dbReference>
<keyword evidence="4" id="KW-0460">Magnesium</keyword>
<dbReference type="AlphaFoldDB" id="H1L1P6"/>
<dbReference type="GO" id="GO:0016855">
    <property type="term" value="F:racemase and epimerase activity, acting on amino acids and derivatives"/>
    <property type="evidence" value="ECO:0007669"/>
    <property type="project" value="InterPro"/>
</dbReference>
<dbReference type="Proteomes" id="UP000003706">
    <property type="component" value="Unassembled WGS sequence"/>
</dbReference>
<comment type="cofactor">
    <cofactor evidence="1">
        <name>Mg(2+)</name>
        <dbReference type="ChEBI" id="CHEBI:18420"/>
    </cofactor>
</comment>
<dbReference type="SMART" id="SM00922">
    <property type="entry name" value="MR_MLE"/>
    <property type="match status" value="1"/>
</dbReference>
<dbReference type="CDD" id="cd03319">
    <property type="entry name" value="L-Ala-DL-Glu_epimerase"/>
    <property type="match status" value="1"/>
</dbReference>
<evidence type="ECO:0000256" key="4">
    <source>
        <dbReference type="ARBA" id="ARBA00022842"/>
    </source>
</evidence>
<proteinExistence type="inferred from homology"/>
<comment type="caution">
    <text evidence="7">The sequence shown here is derived from an EMBL/GenBank/DDBJ whole genome shotgun (WGS) entry which is preliminary data.</text>
</comment>
<protein>
    <submittedName>
        <fullName evidence="7">Mandelate racemase/muconate lactonizing protein</fullName>
    </submittedName>
</protein>
<dbReference type="InterPro" id="IPR029017">
    <property type="entry name" value="Enolase-like_N"/>
</dbReference>
<dbReference type="EMBL" id="AGJL01000092">
    <property type="protein sequence ID" value="EHP83569.1"/>
    <property type="molecule type" value="Genomic_DNA"/>
</dbReference>
<comment type="similarity">
    <text evidence="2">Belongs to the mandelate racemase/muconate lactonizing enzyme family.</text>
</comment>
<dbReference type="Gene3D" id="3.30.390.10">
    <property type="entry name" value="Enolase-like, N-terminal domain"/>
    <property type="match status" value="1"/>
</dbReference>
<accession>H1L1P6</accession>
<dbReference type="SFLD" id="SFLDG00180">
    <property type="entry name" value="muconate_cycloisomerase"/>
    <property type="match status" value="1"/>
</dbReference>
<dbReference type="InterPro" id="IPR013342">
    <property type="entry name" value="Mandelate_racemase_C"/>
</dbReference>
<gene>
    <name evidence="7" type="ORF">MetfoDRAFT_1970</name>
</gene>
<keyword evidence="5" id="KW-0413">Isomerase</keyword>
<dbReference type="SUPFAM" id="SSF51604">
    <property type="entry name" value="Enolase C-terminal domain-like"/>
    <property type="match status" value="1"/>
</dbReference>
<dbReference type="GO" id="GO:0046872">
    <property type="term" value="F:metal ion binding"/>
    <property type="evidence" value="ECO:0007669"/>
    <property type="project" value="UniProtKB-KW"/>
</dbReference>
<dbReference type="PANTHER" id="PTHR48073:SF2">
    <property type="entry name" value="O-SUCCINYLBENZOATE SYNTHASE"/>
    <property type="match status" value="1"/>
</dbReference>
<evidence type="ECO:0000256" key="3">
    <source>
        <dbReference type="ARBA" id="ARBA00022723"/>
    </source>
</evidence>
<dbReference type="InterPro" id="IPR029065">
    <property type="entry name" value="Enolase_C-like"/>
</dbReference>
<dbReference type="PANTHER" id="PTHR48073">
    <property type="entry name" value="O-SUCCINYLBENZOATE SYNTHASE-RELATED"/>
    <property type="match status" value="1"/>
</dbReference>
<evidence type="ECO:0000313" key="7">
    <source>
        <dbReference type="EMBL" id="EHP83569.1"/>
    </source>
</evidence>
<dbReference type="InterPro" id="IPR013341">
    <property type="entry name" value="Mandelate_racemase_N_dom"/>
</dbReference>
<reference evidence="7 8" key="1">
    <citation type="submission" date="2011-09" db="EMBL/GenBank/DDBJ databases">
        <title>The draft genome of Methanotorris formicicus Mc-S-70.</title>
        <authorList>
            <consortium name="US DOE Joint Genome Institute (JGI-PGF)"/>
            <person name="Lucas S."/>
            <person name="Han J."/>
            <person name="Lapidus A."/>
            <person name="Cheng J.-F."/>
            <person name="Goodwin L."/>
            <person name="Pitluck S."/>
            <person name="Peters L."/>
            <person name="Land M.L."/>
            <person name="Hauser L."/>
            <person name="Sieprawska-Lupa M."/>
            <person name="Takai K."/>
            <person name="Miyazaki J."/>
            <person name="Whitman W."/>
            <person name="Woyke T.J."/>
        </authorList>
    </citation>
    <scope>NUCLEOTIDE SEQUENCE [LARGE SCALE GENOMIC DNA]</scope>
    <source>
        <strain evidence="7 8">Mc-S-70</strain>
    </source>
</reference>
<evidence type="ECO:0000256" key="5">
    <source>
        <dbReference type="ARBA" id="ARBA00023235"/>
    </source>
</evidence>
<dbReference type="InterPro" id="IPR034603">
    <property type="entry name" value="Dipeptide_epimerase"/>
</dbReference>
<evidence type="ECO:0000256" key="2">
    <source>
        <dbReference type="ARBA" id="ARBA00008031"/>
    </source>
</evidence>
<dbReference type="Pfam" id="PF02746">
    <property type="entry name" value="MR_MLE_N"/>
    <property type="match status" value="1"/>
</dbReference>
<name>H1L1P6_9EURY</name>
<sequence length="361" mass="39231">MKIKSVEVVPLNIPLKEPFIIALGKCDVAKNVLIKIHLEDGTIGYGEVSSSGVITGDVQSTVIDVVKYLTPVLAGESIENYRYLIKKLRSIIKFHPGAFAGIENALLDAYTQYIGIPLYKFLGGMRDEIESDITISITTPEKAAQTAQEYSKKGFKVLKIKVGKDFKEDFERVMAVSEAVDCEIRIDANQGYNPKEAVKFINSVWDAGVNVTLFEQPVHCQNIKGLKYVTDNSPVPVAADETVFTATDAFNIARERAVDVINIKLAKCGGVLEALDIIAVAKASGLDLMIGCMLESNVGLSPSVHLACGTGEFSYIDLDSHVFLKELPLSGGFEVDGQKLIVKNIKEGIGIKESTQSSIKP</sequence>
<dbReference type="RefSeq" id="WP_007045389.1">
    <property type="nucleotide sequence ID" value="NZ_AGJL01000092.1"/>
</dbReference>
<dbReference type="SFLD" id="SFLDS00001">
    <property type="entry name" value="Enolase"/>
    <property type="match status" value="1"/>
</dbReference>
<dbReference type="Pfam" id="PF13378">
    <property type="entry name" value="MR_MLE_C"/>
    <property type="match status" value="1"/>
</dbReference>
<dbReference type="InterPro" id="IPR036849">
    <property type="entry name" value="Enolase-like_C_sf"/>
</dbReference>
<feature type="domain" description="Mandelate racemase/muconate lactonizing enzyme C-terminal" evidence="6">
    <location>
        <begin position="140"/>
        <end position="236"/>
    </location>
</feature>
<evidence type="ECO:0000313" key="8">
    <source>
        <dbReference type="Proteomes" id="UP000003706"/>
    </source>
</evidence>
<dbReference type="OrthoDB" id="42605at2157"/>